<dbReference type="Proteomes" id="UP000294321">
    <property type="component" value="Chromosome"/>
</dbReference>
<evidence type="ECO:0000313" key="3">
    <source>
        <dbReference type="EMBL" id="QBP18577.1"/>
    </source>
</evidence>
<keyword evidence="1" id="KW-0175">Coiled coil</keyword>
<sequence>MNKFTKKLLTVIASLIVFMSLAGGSANANTKTVKKPTPPSNVANVNPKDQIKSRIEHLKREMKRLKKHRRILSTEYSNDLSLLNRLENKLNHK</sequence>
<dbReference type="RefSeq" id="WP_133442136.1">
    <property type="nucleotide sequence ID" value="NZ_CP034726.1"/>
</dbReference>
<feature type="signal peptide" evidence="2">
    <location>
        <begin position="1"/>
        <end position="28"/>
    </location>
</feature>
<evidence type="ECO:0000256" key="2">
    <source>
        <dbReference type="SAM" id="SignalP"/>
    </source>
</evidence>
<keyword evidence="2" id="KW-0732">Signal</keyword>
<protein>
    <submittedName>
        <fullName evidence="3">Uncharacterized protein</fullName>
    </submittedName>
</protein>
<dbReference type="KEGG" id="lji:ELX58_05410"/>
<evidence type="ECO:0000313" key="4">
    <source>
        <dbReference type="Proteomes" id="UP000294321"/>
    </source>
</evidence>
<dbReference type="AlphaFoldDB" id="A0A4P6ZLY2"/>
<organism evidence="3 4">
    <name type="scientific">Acetilactobacillus jinshanensis</name>
    <dbReference type="NCBI Taxonomy" id="1720083"/>
    <lineage>
        <taxon>Bacteria</taxon>
        <taxon>Bacillati</taxon>
        <taxon>Bacillota</taxon>
        <taxon>Bacilli</taxon>
        <taxon>Lactobacillales</taxon>
        <taxon>Lactobacillaceae</taxon>
        <taxon>Acetilactobacillus</taxon>
    </lineage>
</organism>
<reference evidence="4" key="1">
    <citation type="submission" date="2018-12" db="EMBL/GenBank/DDBJ databases">
        <title>A new species of lactobacillus.</title>
        <authorList>
            <person name="Jian Y."/>
            <person name="Xin L."/>
            <person name="Hong Z.J."/>
            <person name="Ming L.Z."/>
            <person name="Hong X.Z."/>
        </authorList>
    </citation>
    <scope>NUCLEOTIDE SEQUENCE [LARGE SCALE GENOMIC DNA]</scope>
    <source>
        <strain evidence="4">HSLZ-75</strain>
    </source>
</reference>
<feature type="coiled-coil region" evidence="1">
    <location>
        <begin position="48"/>
        <end position="75"/>
    </location>
</feature>
<evidence type="ECO:0000256" key="1">
    <source>
        <dbReference type="SAM" id="Coils"/>
    </source>
</evidence>
<proteinExistence type="predicted"/>
<accession>A0A4P6ZLY2</accession>
<gene>
    <name evidence="3" type="ORF">ELX58_05410</name>
</gene>
<name>A0A4P6ZLY2_9LACO</name>
<feature type="chain" id="PRO_5020307751" evidence="2">
    <location>
        <begin position="29"/>
        <end position="93"/>
    </location>
</feature>
<keyword evidence="4" id="KW-1185">Reference proteome</keyword>
<dbReference type="EMBL" id="CP034726">
    <property type="protein sequence ID" value="QBP18577.1"/>
    <property type="molecule type" value="Genomic_DNA"/>
</dbReference>